<dbReference type="Proteomes" id="UP000221101">
    <property type="component" value="Unassembled WGS sequence"/>
</dbReference>
<accession>A0A2D0LDL8</accession>
<proteinExistence type="predicted"/>
<dbReference type="InterPro" id="IPR038147">
    <property type="entry name" value="Cox_sf"/>
</dbReference>
<dbReference type="AlphaFoldDB" id="A0A2D0LDL8"/>
<sequence>MIEKNDDGYMQVYYPVDAVPYQKFADLIGKTHAAVGGMIEKGKLPIIPWRDPDVKSRDGVAVKKRGENWVYIPEFNRAMRDAYLNRPKEVRDAWLLWIGL</sequence>
<keyword evidence="2" id="KW-1185">Reference proteome</keyword>
<comment type="caution">
    <text evidence="1">The sequence shown here is derived from an EMBL/GenBank/DDBJ whole genome shotgun (WGS) entry which is preliminary data.</text>
</comment>
<evidence type="ECO:0000313" key="2">
    <source>
        <dbReference type="Proteomes" id="UP000221101"/>
    </source>
</evidence>
<dbReference type="EMBL" id="NJCX01000009">
    <property type="protein sequence ID" value="PHM73685.1"/>
    <property type="molecule type" value="Genomic_DNA"/>
</dbReference>
<dbReference type="Pfam" id="PF10743">
    <property type="entry name" value="Phage_Cox"/>
    <property type="match status" value="1"/>
</dbReference>
<dbReference type="InterPro" id="IPR019679">
    <property type="entry name" value="Phage_P2_Cox"/>
</dbReference>
<name>A0A2D0LDL8_9GAMM</name>
<reference evidence="1 2" key="1">
    <citation type="journal article" date="2017" name="Nat. Microbiol.">
        <title>Natural product diversity associated with the nematode symbionts Photorhabdus and Xenorhabdus.</title>
        <authorList>
            <person name="Tobias N.J."/>
            <person name="Wolff H."/>
            <person name="Djahanschiri B."/>
            <person name="Grundmann F."/>
            <person name="Kronenwerth M."/>
            <person name="Shi Y.M."/>
            <person name="Simonyi S."/>
            <person name="Grun P."/>
            <person name="Shapiro-Ilan D."/>
            <person name="Pidot S.J."/>
            <person name="Stinear T.P."/>
            <person name="Ebersberger I."/>
            <person name="Bode H.B."/>
        </authorList>
    </citation>
    <scope>NUCLEOTIDE SEQUENCE [LARGE SCALE GENOMIC DNA]</scope>
    <source>
        <strain evidence="1 2">DSM 17907</strain>
    </source>
</reference>
<evidence type="ECO:0000313" key="1">
    <source>
        <dbReference type="EMBL" id="PHM73685.1"/>
    </source>
</evidence>
<organism evidence="1 2">
    <name type="scientific">Xenorhabdus kozodoii</name>
    <dbReference type="NCBI Taxonomy" id="351676"/>
    <lineage>
        <taxon>Bacteria</taxon>
        <taxon>Pseudomonadati</taxon>
        <taxon>Pseudomonadota</taxon>
        <taxon>Gammaproteobacteria</taxon>
        <taxon>Enterobacterales</taxon>
        <taxon>Morganellaceae</taxon>
        <taxon>Xenorhabdus</taxon>
    </lineage>
</organism>
<gene>
    <name evidence="1" type="ORF">Xkoz_01506</name>
</gene>
<dbReference type="OrthoDB" id="6494242at2"/>
<evidence type="ECO:0008006" key="3">
    <source>
        <dbReference type="Google" id="ProtNLM"/>
    </source>
</evidence>
<protein>
    <recommendedName>
        <fullName evidence="3">Regulatory protein</fullName>
    </recommendedName>
</protein>
<dbReference type="RefSeq" id="WP_099141574.1">
    <property type="nucleotide sequence ID" value="NZ_CAWNOR010000130.1"/>
</dbReference>
<dbReference type="Gene3D" id="6.10.200.10">
    <property type="entry name" value="Regulatory phage protein Cox"/>
    <property type="match status" value="1"/>
</dbReference>